<dbReference type="AlphaFoldDB" id="A8NNC3"/>
<protein>
    <submittedName>
        <fullName evidence="3">Uncharacterized protein</fullName>
    </submittedName>
</protein>
<sequence length="635" mass="68683">MAPPYTGAPFFEPEAPAATTALNAMNDAKHDEPKTLAGKTPEEPSSKPTSWKAPSSTRMPARATTMPSADSSTNAMAPLDPVKRSNTLAGTESISTGSGEFWEADEDLTRIIAGQLNEEKTGSPPPMPEPMAYPRDPPLNLEFPRPEEVQRPWEAWQTTEDIGDNDISSGEVRPFQPIGAPISGALFPQPQLATADSHGSTLDMPDAPPTFPQPAASSQDDPSPAFPQYPRIPVLDDSEPQVLDIRNTSVDDTQYSRIPINDDSEPALIPPPPTTPPPFPSGFSSQQSQGSAHGRPPISTSSSQASTQAGSYKPPHSPSKPPPQPHSDHLKPSNQPVRPQNSASHQFQGLQSSSSTSLPPKKPAQSSDGGASNFSTVPPRPTPSLAPSKPAVSNTPAPAPSKPSPPKPSPPKPTPSRPEPAQQPSQISNSNSNTSSNNHHTRYVNMLLALDDIPHWYNLLASFFTWVLLAGFLLFPGTFTSLQQIAEETDDELRRRILTAVTHVPLYIIAWLCCGVGAVGMIWLWWRWMRNYIWLLSKIFVPGFLNGLAGVITTLVNVYGVQDGQFSTTAKVTIIVVSCTAGACGLLVLIYQFWLLRRVKAEHDRQMGKQAAGKHGEGILKSLVKTKNSEKKRRR</sequence>
<feature type="compositionally biased region" description="Pro residues" evidence="1">
    <location>
        <begin position="268"/>
        <end position="280"/>
    </location>
</feature>
<feature type="transmembrane region" description="Helical" evidence="2">
    <location>
        <begin position="504"/>
        <end position="526"/>
    </location>
</feature>
<dbReference type="RefSeq" id="XP_001835098.2">
    <property type="nucleotide sequence ID" value="XM_001835046.2"/>
</dbReference>
<dbReference type="OrthoDB" id="3254104at2759"/>
<feature type="compositionally biased region" description="Polar residues" evidence="1">
    <location>
        <begin position="46"/>
        <end position="58"/>
    </location>
</feature>
<gene>
    <name evidence="3" type="ORF">CC1G_06501</name>
</gene>
<feature type="compositionally biased region" description="Polar residues" evidence="1">
    <location>
        <begin position="65"/>
        <end position="75"/>
    </location>
</feature>
<feature type="compositionally biased region" description="Low complexity" evidence="1">
    <location>
        <begin position="281"/>
        <end position="291"/>
    </location>
</feature>
<accession>A8NNC3</accession>
<feature type="compositionally biased region" description="Polar residues" evidence="1">
    <location>
        <begin position="364"/>
        <end position="376"/>
    </location>
</feature>
<dbReference type="KEGG" id="cci:CC1G_06501"/>
<dbReference type="PRINTS" id="PR01217">
    <property type="entry name" value="PRICHEXTENSN"/>
</dbReference>
<dbReference type="GeneID" id="6011624"/>
<evidence type="ECO:0000313" key="3">
    <source>
        <dbReference type="EMBL" id="EAU86740.2"/>
    </source>
</evidence>
<feature type="compositionally biased region" description="Low complexity" evidence="1">
    <location>
        <begin position="299"/>
        <end position="309"/>
    </location>
</feature>
<dbReference type="eggNOG" id="ENOG502S05V">
    <property type="taxonomic scope" value="Eukaryota"/>
</dbReference>
<reference evidence="3 4" key="1">
    <citation type="journal article" date="2010" name="Proc. Natl. Acad. Sci. U.S.A.">
        <title>Insights into evolution of multicellular fungi from the assembled chromosomes of the mushroom Coprinopsis cinerea (Coprinus cinereus).</title>
        <authorList>
            <person name="Stajich J.E."/>
            <person name="Wilke S.K."/>
            <person name="Ahren D."/>
            <person name="Au C.H."/>
            <person name="Birren B.W."/>
            <person name="Borodovsky M."/>
            <person name="Burns C."/>
            <person name="Canback B."/>
            <person name="Casselton L.A."/>
            <person name="Cheng C.K."/>
            <person name="Deng J."/>
            <person name="Dietrich F.S."/>
            <person name="Fargo D.C."/>
            <person name="Farman M.L."/>
            <person name="Gathman A.C."/>
            <person name="Goldberg J."/>
            <person name="Guigo R."/>
            <person name="Hoegger P.J."/>
            <person name="Hooker J.B."/>
            <person name="Huggins A."/>
            <person name="James T.Y."/>
            <person name="Kamada T."/>
            <person name="Kilaru S."/>
            <person name="Kodira C."/>
            <person name="Kues U."/>
            <person name="Kupfer D."/>
            <person name="Kwan H.S."/>
            <person name="Lomsadze A."/>
            <person name="Li W."/>
            <person name="Lilly W.W."/>
            <person name="Ma L.J."/>
            <person name="Mackey A.J."/>
            <person name="Manning G."/>
            <person name="Martin F."/>
            <person name="Muraguchi H."/>
            <person name="Natvig D.O."/>
            <person name="Palmerini H."/>
            <person name="Ramesh M.A."/>
            <person name="Rehmeyer C.J."/>
            <person name="Roe B.A."/>
            <person name="Shenoy N."/>
            <person name="Stanke M."/>
            <person name="Ter-Hovhannisyan V."/>
            <person name="Tunlid A."/>
            <person name="Velagapudi R."/>
            <person name="Vision T.J."/>
            <person name="Zeng Q."/>
            <person name="Zolan M.E."/>
            <person name="Pukkila P.J."/>
        </authorList>
    </citation>
    <scope>NUCLEOTIDE SEQUENCE [LARGE SCALE GENOMIC DNA]</scope>
    <source>
        <strain evidence="4">Okayama-7 / 130 / ATCC MYA-4618 / FGSC 9003</strain>
    </source>
</reference>
<dbReference type="OMA" id="RQFHEPL"/>
<keyword evidence="2" id="KW-0812">Transmembrane</keyword>
<feature type="compositionally biased region" description="Pro residues" evidence="1">
    <location>
        <begin position="315"/>
        <end position="325"/>
    </location>
</feature>
<dbReference type="VEuPathDB" id="FungiDB:CC1G_06501"/>
<feature type="transmembrane region" description="Helical" evidence="2">
    <location>
        <begin position="572"/>
        <end position="594"/>
    </location>
</feature>
<feature type="compositionally biased region" description="Basic and acidic residues" evidence="1">
    <location>
        <begin position="27"/>
        <end position="45"/>
    </location>
</feature>
<keyword evidence="4" id="KW-1185">Reference proteome</keyword>
<feature type="compositionally biased region" description="Polar residues" evidence="1">
    <location>
        <begin position="84"/>
        <end position="98"/>
    </location>
</feature>
<comment type="caution">
    <text evidence="3">The sequence shown here is derived from an EMBL/GenBank/DDBJ whole genome shotgun (WGS) entry which is preliminary data.</text>
</comment>
<evidence type="ECO:0000313" key="4">
    <source>
        <dbReference type="Proteomes" id="UP000001861"/>
    </source>
</evidence>
<evidence type="ECO:0000256" key="1">
    <source>
        <dbReference type="SAM" id="MobiDB-lite"/>
    </source>
</evidence>
<feature type="compositionally biased region" description="Low complexity" evidence="1">
    <location>
        <begin position="428"/>
        <end position="437"/>
    </location>
</feature>
<dbReference type="HOGENOM" id="CLU_430831_0_0_1"/>
<feature type="compositionally biased region" description="Low complexity" evidence="1">
    <location>
        <begin position="8"/>
        <end position="21"/>
    </location>
</feature>
<feature type="compositionally biased region" description="Polar residues" evidence="1">
    <location>
        <begin position="246"/>
        <end position="256"/>
    </location>
</feature>
<dbReference type="EMBL" id="AACS02000012">
    <property type="protein sequence ID" value="EAU86740.2"/>
    <property type="molecule type" value="Genomic_DNA"/>
</dbReference>
<feature type="region of interest" description="Disordered" evidence="1">
    <location>
        <begin position="117"/>
        <end position="437"/>
    </location>
</feature>
<feature type="compositionally biased region" description="Pro residues" evidence="1">
    <location>
        <begin position="397"/>
        <end position="418"/>
    </location>
</feature>
<feature type="compositionally biased region" description="Polar residues" evidence="1">
    <location>
        <begin position="191"/>
        <end position="200"/>
    </location>
</feature>
<organism evidence="3 4">
    <name type="scientific">Coprinopsis cinerea (strain Okayama-7 / 130 / ATCC MYA-4618 / FGSC 9003)</name>
    <name type="common">Inky cap fungus</name>
    <name type="synonym">Hormographiella aspergillata</name>
    <dbReference type="NCBI Taxonomy" id="240176"/>
    <lineage>
        <taxon>Eukaryota</taxon>
        <taxon>Fungi</taxon>
        <taxon>Dikarya</taxon>
        <taxon>Basidiomycota</taxon>
        <taxon>Agaricomycotina</taxon>
        <taxon>Agaricomycetes</taxon>
        <taxon>Agaricomycetidae</taxon>
        <taxon>Agaricales</taxon>
        <taxon>Agaricineae</taxon>
        <taxon>Psathyrellaceae</taxon>
        <taxon>Coprinopsis</taxon>
    </lineage>
</organism>
<dbReference type="InParanoid" id="A8NNC3"/>
<keyword evidence="2" id="KW-1133">Transmembrane helix</keyword>
<proteinExistence type="predicted"/>
<name>A8NNC3_COPC7</name>
<evidence type="ECO:0000256" key="2">
    <source>
        <dbReference type="SAM" id="Phobius"/>
    </source>
</evidence>
<feature type="region of interest" description="Disordered" evidence="1">
    <location>
        <begin position="1"/>
        <end position="102"/>
    </location>
</feature>
<feature type="compositionally biased region" description="Polar residues" evidence="1">
    <location>
        <begin position="332"/>
        <end position="351"/>
    </location>
</feature>
<keyword evidence="2" id="KW-0472">Membrane</keyword>
<dbReference type="Proteomes" id="UP000001861">
    <property type="component" value="Unassembled WGS sequence"/>
</dbReference>
<feature type="transmembrane region" description="Helical" evidence="2">
    <location>
        <begin position="456"/>
        <end position="475"/>
    </location>
</feature>
<feature type="compositionally biased region" description="Pro residues" evidence="1">
    <location>
        <begin position="123"/>
        <end position="137"/>
    </location>
</feature>
<feature type="transmembrane region" description="Helical" evidence="2">
    <location>
        <begin position="532"/>
        <end position="560"/>
    </location>
</feature>